<proteinExistence type="predicted"/>
<reference evidence="1 2" key="1">
    <citation type="submission" date="2018-12" db="EMBL/GenBank/DDBJ databases">
        <authorList>
            <person name="Grouzdev D.S."/>
            <person name="Krutkina M.S."/>
        </authorList>
    </citation>
    <scope>NUCLEOTIDE SEQUENCE [LARGE SCALE GENOMIC DNA]</scope>
    <source>
        <strain evidence="1 2">RmlP026</strain>
    </source>
</reference>
<reference evidence="1 2" key="2">
    <citation type="submission" date="2019-02" db="EMBL/GenBank/DDBJ databases">
        <title>'Lichenibacterium ramalinii' gen. nov. sp. nov., 'Lichenibacterium minor' gen. nov. sp. nov.</title>
        <authorList>
            <person name="Pankratov T."/>
        </authorList>
    </citation>
    <scope>NUCLEOTIDE SEQUENCE [LARGE SCALE GENOMIC DNA]</scope>
    <source>
        <strain evidence="1 2">RmlP026</strain>
    </source>
</reference>
<name>A0A4Q2U7S8_9HYPH</name>
<organism evidence="1 2">
    <name type="scientific">Lichenibacterium minor</name>
    <dbReference type="NCBI Taxonomy" id="2316528"/>
    <lineage>
        <taxon>Bacteria</taxon>
        <taxon>Pseudomonadati</taxon>
        <taxon>Pseudomonadota</taxon>
        <taxon>Alphaproteobacteria</taxon>
        <taxon>Hyphomicrobiales</taxon>
        <taxon>Lichenihabitantaceae</taxon>
        <taxon>Lichenibacterium</taxon>
    </lineage>
</organism>
<evidence type="ECO:0000313" key="2">
    <source>
        <dbReference type="Proteomes" id="UP000290759"/>
    </source>
</evidence>
<sequence>MTQSIGEPVVTKRFVHPNGTVSHFHVRGGRVLLTSVHPEHAGNPAEMDRAEVLRAWDAVTEQAEADGLLG</sequence>
<comment type="caution">
    <text evidence="1">The sequence shown here is derived from an EMBL/GenBank/DDBJ whole genome shotgun (WGS) entry which is preliminary data.</text>
</comment>
<keyword evidence="2" id="KW-1185">Reference proteome</keyword>
<gene>
    <name evidence="1" type="ORF">D3273_06670</name>
</gene>
<dbReference type="RefSeq" id="WP_129224769.1">
    <property type="nucleotide sequence ID" value="NZ_QYBB01000005.1"/>
</dbReference>
<evidence type="ECO:0000313" key="1">
    <source>
        <dbReference type="EMBL" id="RYC32763.1"/>
    </source>
</evidence>
<accession>A0A4Q2U7S8</accession>
<protein>
    <submittedName>
        <fullName evidence="1">Uncharacterized protein</fullName>
    </submittedName>
</protein>
<dbReference type="OrthoDB" id="9900938at2"/>
<dbReference type="AlphaFoldDB" id="A0A4Q2U7S8"/>
<dbReference type="EMBL" id="QYBB01000005">
    <property type="protein sequence ID" value="RYC32763.1"/>
    <property type="molecule type" value="Genomic_DNA"/>
</dbReference>
<dbReference type="Proteomes" id="UP000290759">
    <property type="component" value="Unassembled WGS sequence"/>
</dbReference>